<comment type="similarity">
    <text evidence="1">Belongs to the IUNH family.</text>
</comment>
<dbReference type="InterPro" id="IPR036452">
    <property type="entry name" value="Ribo_hydro-like"/>
</dbReference>
<evidence type="ECO:0000259" key="4">
    <source>
        <dbReference type="Pfam" id="PF01156"/>
    </source>
</evidence>
<gene>
    <name evidence="5" type="ORF">P167DRAFT_499032</name>
</gene>
<dbReference type="GO" id="GO:0006152">
    <property type="term" value="P:purine nucleoside catabolic process"/>
    <property type="evidence" value="ECO:0007669"/>
    <property type="project" value="TreeGrafter"/>
</dbReference>
<evidence type="ECO:0000256" key="2">
    <source>
        <dbReference type="ARBA" id="ARBA00022801"/>
    </source>
</evidence>
<evidence type="ECO:0000256" key="1">
    <source>
        <dbReference type="ARBA" id="ARBA00009176"/>
    </source>
</evidence>
<dbReference type="EMBL" id="ML119106">
    <property type="protein sequence ID" value="RPB17319.1"/>
    <property type="molecule type" value="Genomic_DNA"/>
</dbReference>
<evidence type="ECO:0000313" key="5">
    <source>
        <dbReference type="EMBL" id="RPB17319.1"/>
    </source>
</evidence>
<dbReference type="Pfam" id="PF01156">
    <property type="entry name" value="IU_nuc_hydro"/>
    <property type="match status" value="1"/>
</dbReference>
<dbReference type="InParanoid" id="A0A3N4L768"/>
<accession>A0A3N4L768</accession>
<keyword evidence="6" id="KW-1185">Reference proteome</keyword>
<proteinExistence type="inferred from homology"/>
<dbReference type="GO" id="GO:0008477">
    <property type="term" value="F:purine nucleosidase activity"/>
    <property type="evidence" value="ECO:0007669"/>
    <property type="project" value="TreeGrafter"/>
</dbReference>
<dbReference type="SUPFAM" id="SSF53590">
    <property type="entry name" value="Nucleoside hydrolase"/>
    <property type="match status" value="1"/>
</dbReference>
<dbReference type="Proteomes" id="UP000277580">
    <property type="component" value="Unassembled WGS sequence"/>
</dbReference>
<dbReference type="GO" id="GO:0005829">
    <property type="term" value="C:cytosol"/>
    <property type="evidence" value="ECO:0007669"/>
    <property type="project" value="TreeGrafter"/>
</dbReference>
<name>A0A3N4L768_9PEZI</name>
<dbReference type="PANTHER" id="PTHR12304:SF56">
    <property type="entry name" value="HYDROLASE, PUTATIVE (AFU_ORTHOLOGUE AFUA_1G11790)-RELATED"/>
    <property type="match status" value="1"/>
</dbReference>
<dbReference type="InterPro" id="IPR023186">
    <property type="entry name" value="IUNH"/>
</dbReference>
<dbReference type="PANTHER" id="PTHR12304">
    <property type="entry name" value="INOSINE-URIDINE PREFERRING NUCLEOSIDE HYDROLASE"/>
    <property type="match status" value="1"/>
</dbReference>
<dbReference type="OrthoDB" id="5783963at2759"/>
<keyword evidence="3" id="KW-0326">Glycosidase</keyword>
<dbReference type="STRING" id="1392247.A0A3N4L768"/>
<reference evidence="5 6" key="1">
    <citation type="journal article" date="2018" name="Nat. Ecol. Evol.">
        <title>Pezizomycetes genomes reveal the molecular basis of ectomycorrhizal truffle lifestyle.</title>
        <authorList>
            <person name="Murat C."/>
            <person name="Payen T."/>
            <person name="Noel B."/>
            <person name="Kuo A."/>
            <person name="Morin E."/>
            <person name="Chen J."/>
            <person name="Kohler A."/>
            <person name="Krizsan K."/>
            <person name="Balestrini R."/>
            <person name="Da Silva C."/>
            <person name="Montanini B."/>
            <person name="Hainaut M."/>
            <person name="Levati E."/>
            <person name="Barry K.W."/>
            <person name="Belfiori B."/>
            <person name="Cichocki N."/>
            <person name="Clum A."/>
            <person name="Dockter R.B."/>
            <person name="Fauchery L."/>
            <person name="Guy J."/>
            <person name="Iotti M."/>
            <person name="Le Tacon F."/>
            <person name="Lindquist E.A."/>
            <person name="Lipzen A."/>
            <person name="Malagnac F."/>
            <person name="Mello A."/>
            <person name="Molinier V."/>
            <person name="Miyauchi S."/>
            <person name="Poulain J."/>
            <person name="Riccioni C."/>
            <person name="Rubini A."/>
            <person name="Sitrit Y."/>
            <person name="Splivallo R."/>
            <person name="Traeger S."/>
            <person name="Wang M."/>
            <person name="Zifcakova L."/>
            <person name="Wipf D."/>
            <person name="Zambonelli A."/>
            <person name="Paolocci F."/>
            <person name="Nowrousian M."/>
            <person name="Ottonello S."/>
            <person name="Baldrian P."/>
            <person name="Spatafora J.W."/>
            <person name="Henrissat B."/>
            <person name="Nagy L.G."/>
            <person name="Aury J.M."/>
            <person name="Wincker P."/>
            <person name="Grigoriev I.V."/>
            <person name="Bonfante P."/>
            <person name="Martin F.M."/>
        </authorList>
    </citation>
    <scope>NUCLEOTIDE SEQUENCE [LARGE SCALE GENOMIC DNA]</scope>
    <source>
        <strain evidence="5 6">CCBAS932</strain>
    </source>
</reference>
<dbReference type="InterPro" id="IPR001910">
    <property type="entry name" value="Inosine/uridine_hydrolase_dom"/>
</dbReference>
<sequence length="428" mass="46724">MAPQKIIIDTDPGVDDMLALLLALSASPDELELLLISLTFGNINIENCLRNTVSLFHVLDLEKQWRSSRGLRTGFSALENTKPIVAIGADRPLEEQLLAADYFHGLDGLGGVHTTAPHFTPSETWSHIFNSTAATPAPPNFTPSSTPAHLEILRILAENPPNTITIIAVGPLTNISLAATHDLPTLLRAKEVIIMGGAIDQEGNVTPVAEFNHYACAYSAAHIYALTSPHPSGTLPIGSRFALNQAPAPEKPLKLSIFPLDITNRHLLSEAVWRAATADRKAQGSPLAQWCDVFVTATFKKMKEMYLQSTGGGGEAARRDTVDISMHDPLCVWYAISALARGEEGWVVHEGRDIRVEPAGQWTRGMCVVDRRPKNVEENLAEAVKLGDVGVWLHRGHGNRVRQVVESPEGTDRKFGGWMLERIFDVVL</sequence>
<feature type="domain" description="Inosine/uridine-preferring nucleoside hydrolase" evidence="4">
    <location>
        <begin position="6"/>
        <end position="382"/>
    </location>
</feature>
<organism evidence="5 6">
    <name type="scientific">Morchella conica CCBAS932</name>
    <dbReference type="NCBI Taxonomy" id="1392247"/>
    <lineage>
        <taxon>Eukaryota</taxon>
        <taxon>Fungi</taxon>
        <taxon>Dikarya</taxon>
        <taxon>Ascomycota</taxon>
        <taxon>Pezizomycotina</taxon>
        <taxon>Pezizomycetes</taxon>
        <taxon>Pezizales</taxon>
        <taxon>Morchellaceae</taxon>
        <taxon>Morchella</taxon>
    </lineage>
</organism>
<evidence type="ECO:0000313" key="6">
    <source>
        <dbReference type="Proteomes" id="UP000277580"/>
    </source>
</evidence>
<keyword evidence="2 5" id="KW-0378">Hydrolase</keyword>
<dbReference type="Gene3D" id="3.90.245.10">
    <property type="entry name" value="Ribonucleoside hydrolase-like"/>
    <property type="match status" value="1"/>
</dbReference>
<protein>
    <submittedName>
        <fullName evidence="5">Inosine-uridine preferring nucleoside hydrolase</fullName>
    </submittedName>
</protein>
<evidence type="ECO:0000256" key="3">
    <source>
        <dbReference type="ARBA" id="ARBA00023295"/>
    </source>
</evidence>
<dbReference type="AlphaFoldDB" id="A0A3N4L768"/>